<feature type="region of interest" description="Disordered" evidence="1">
    <location>
        <begin position="224"/>
        <end position="264"/>
    </location>
</feature>
<feature type="region of interest" description="Disordered" evidence="1">
    <location>
        <begin position="77"/>
        <end position="113"/>
    </location>
</feature>
<dbReference type="Proteomes" id="UP000007266">
    <property type="component" value="Unassembled WGS sequence"/>
</dbReference>
<feature type="compositionally biased region" description="Polar residues" evidence="1">
    <location>
        <begin position="180"/>
        <end position="203"/>
    </location>
</feature>
<reference evidence="2 3" key="2">
    <citation type="journal article" date="2010" name="Nucleic Acids Res.">
        <title>BeetleBase in 2010: revisions to provide comprehensive genomic information for Tribolium castaneum.</title>
        <authorList>
            <person name="Kim H.S."/>
            <person name="Murphy T."/>
            <person name="Xia J."/>
            <person name="Caragea D."/>
            <person name="Park Y."/>
            <person name="Beeman R.W."/>
            <person name="Lorenzen M.D."/>
            <person name="Butcher S."/>
            <person name="Manak J.R."/>
            <person name="Brown S.J."/>
        </authorList>
    </citation>
    <scope>NUCLEOTIDE SEQUENCE [LARGE SCALE GENOMIC DNA]</scope>
    <source>
        <strain evidence="2 3">Georgia GA2</strain>
    </source>
</reference>
<feature type="compositionally biased region" description="Polar residues" evidence="1">
    <location>
        <begin position="92"/>
        <end position="110"/>
    </location>
</feature>
<feature type="region of interest" description="Disordered" evidence="1">
    <location>
        <begin position="153"/>
        <end position="203"/>
    </location>
</feature>
<organism evidence="2 3">
    <name type="scientific">Tribolium castaneum</name>
    <name type="common">Red flour beetle</name>
    <dbReference type="NCBI Taxonomy" id="7070"/>
    <lineage>
        <taxon>Eukaryota</taxon>
        <taxon>Metazoa</taxon>
        <taxon>Ecdysozoa</taxon>
        <taxon>Arthropoda</taxon>
        <taxon>Hexapoda</taxon>
        <taxon>Insecta</taxon>
        <taxon>Pterygota</taxon>
        <taxon>Neoptera</taxon>
        <taxon>Endopterygota</taxon>
        <taxon>Coleoptera</taxon>
        <taxon>Polyphaga</taxon>
        <taxon>Cucujiformia</taxon>
        <taxon>Tenebrionidae</taxon>
        <taxon>Tenebrionidae incertae sedis</taxon>
        <taxon>Tribolium</taxon>
    </lineage>
</organism>
<dbReference type="EMBL" id="KQ971409">
    <property type="protein sequence ID" value="KYB24874.1"/>
    <property type="molecule type" value="Genomic_DNA"/>
</dbReference>
<gene>
    <name evidence="2" type="primary">AUGUSTUS-3.0.2_31792</name>
    <name evidence="2" type="ORF">TcasGA2_TC031792</name>
</gene>
<dbReference type="AlphaFoldDB" id="A0A139WAD5"/>
<evidence type="ECO:0000256" key="1">
    <source>
        <dbReference type="SAM" id="MobiDB-lite"/>
    </source>
</evidence>
<name>A0A139WAD5_TRICA</name>
<protein>
    <recommendedName>
        <fullName evidence="4">Shugoshin C-terminal domain-containing protein</fullName>
    </recommendedName>
</protein>
<dbReference type="InParanoid" id="A0A139WAD5"/>
<evidence type="ECO:0000313" key="2">
    <source>
        <dbReference type="EMBL" id="KYB24874.1"/>
    </source>
</evidence>
<sequence length="264" mass="29320">MSKPDLKSVIELKKEVARMEEVANFLRIENFEYALKINRLENIITSIQAVTKDHPAKLVELSDGLLKIIHTCNEVNPSTAPAPETKETTPKDQSQISVKVTPASPSTSRPSKAHVVKPHMVNGHILYIPTINLTRISENNSLQRENNSLVEDSTLRGTTAASTSSQTIETENNSTREFHSGSVSHLENVSQASTSRSPTHSTVLSGTFQEVKIYLNQVSQESINGETRKSVSPRRPSASPRRLLRRHRSSGLLSSVTTRRHNRK</sequence>
<keyword evidence="3" id="KW-1185">Reference proteome</keyword>
<feature type="compositionally biased region" description="Polar residues" evidence="1">
    <location>
        <begin position="153"/>
        <end position="173"/>
    </location>
</feature>
<proteinExistence type="predicted"/>
<evidence type="ECO:0008006" key="4">
    <source>
        <dbReference type="Google" id="ProtNLM"/>
    </source>
</evidence>
<reference evidence="2 3" key="1">
    <citation type="journal article" date="2008" name="Nature">
        <title>The genome of the model beetle and pest Tribolium castaneum.</title>
        <authorList>
            <consortium name="Tribolium Genome Sequencing Consortium"/>
            <person name="Richards S."/>
            <person name="Gibbs R.A."/>
            <person name="Weinstock G.M."/>
            <person name="Brown S.J."/>
            <person name="Denell R."/>
            <person name="Beeman R.W."/>
            <person name="Gibbs R."/>
            <person name="Beeman R.W."/>
            <person name="Brown S.J."/>
            <person name="Bucher G."/>
            <person name="Friedrich M."/>
            <person name="Grimmelikhuijzen C.J."/>
            <person name="Klingler M."/>
            <person name="Lorenzen M."/>
            <person name="Richards S."/>
            <person name="Roth S."/>
            <person name="Schroder R."/>
            <person name="Tautz D."/>
            <person name="Zdobnov E.M."/>
            <person name="Muzny D."/>
            <person name="Gibbs R.A."/>
            <person name="Weinstock G.M."/>
            <person name="Attaway T."/>
            <person name="Bell S."/>
            <person name="Buhay C.J."/>
            <person name="Chandrabose M.N."/>
            <person name="Chavez D."/>
            <person name="Clerk-Blankenburg K.P."/>
            <person name="Cree A."/>
            <person name="Dao M."/>
            <person name="Davis C."/>
            <person name="Chacko J."/>
            <person name="Dinh H."/>
            <person name="Dugan-Rocha S."/>
            <person name="Fowler G."/>
            <person name="Garner T.T."/>
            <person name="Garnes J."/>
            <person name="Gnirke A."/>
            <person name="Hawes A."/>
            <person name="Hernandez J."/>
            <person name="Hines S."/>
            <person name="Holder M."/>
            <person name="Hume J."/>
            <person name="Jhangiani S.N."/>
            <person name="Joshi V."/>
            <person name="Khan Z.M."/>
            <person name="Jackson L."/>
            <person name="Kovar C."/>
            <person name="Kowis A."/>
            <person name="Lee S."/>
            <person name="Lewis L.R."/>
            <person name="Margolis J."/>
            <person name="Morgan M."/>
            <person name="Nazareth L.V."/>
            <person name="Nguyen N."/>
            <person name="Okwuonu G."/>
            <person name="Parker D."/>
            <person name="Richards S."/>
            <person name="Ruiz S.J."/>
            <person name="Santibanez J."/>
            <person name="Savard J."/>
            <person name="Scherer S.E."/>
            <person name="Schneider B."/>
            <person name="Sodergren E."/>
            <person name="Tautz D."/>
            <person name="Vattahil S."/>
            <person name="Villasana D."/>
            <person name="White C.S."/>
            <person name="Wright R."/>
            <person name="Park Y."/>
            <person name="Beeman R.W."/>
            <person name="Lord J."/>
            <person name="Oppert B."/>
            <person name="Lorenzen M."/>
            <person name="Brown S."/>
            <person name="Wang L."/>
            <person name="Savard J."/>
            <person name="Tautz D."/>
            <person name="Richards S."/>
            <person name="Weinstock G."/>
            <person name="Gibbs R.A."/>
            <person name="Liu Y."/>
            <person name="Worley K."/>
            <person name="Weinstock G."/>
            <person name="Elsik C.G."/>
            <person name="Reese J.T."/>
            <person name="Elhaik E."/>
            <person name="Landan G."/>
            <person name="Graur D."/>
            <person name="Arensburger P."/>
            <person name="Atkinson P."/>
            <person name="Beeman R.W."/>
            <person name="Beidler J."/>
            <person name="Brown S.J."/>
            <person name="Demuth J.P."/>
            <person name="Drury D.W."/>
            <person name="Du Y.Z."/>
            <person name="Fujiwara H."/>
            <person name="Lorenzen M."/>
            <person name="Maselli V."/>
            <person name="Osanai M."/>
            <person name="Park Y."/>
            <person name="Robertson H.M."/>
            <person name="Tu Z."/>
            <person name="Wang J.J."/>
            <person name="Wang S."/>
            <person name="Richards S."/>
            <person name="Song H."/>
            <person name="Zhang L."/>
            <person name="Sodergren E."/>
            <person name="Werner D."/>
            <person name="Stanke M."/>
            <person name="Morgenstern B."/>
            <person name="Solovyev V."/>
            <person name="Kosarev P."/>
            <person name="Brown G."/>
            <person name="Chen H.C."/>
            <person name="Ermolaeva O."/>
            <person name="Hlavina W."/>
            <person name="Kapustin Y."/>
            <person name="Kiryutin B."/>
            <person name="Kitts P."/>
            <person name="Maglott D."/>
            <person name="Pruitt K."/>
            <person name="Sapojnikov V."/>
            <person name="Souvorov A."/>
            <person name="Mackey A.J."/>
            <person name="Waterhouse R.M."/>
            <person name="Wyder S."/>
            <person name="Zdobnov E.M."/>
            <person name="Zdobnov E.M."/>
            <person name="Wyder S."/>
            <person name="Kriventseva E.V."/>
            <person name="Kadowaki T."/>
            <person name="Bork P."/>
            <person name="Aranda M."/>
            <person name="Bao R."/>
            <person name="Beermann A."/>
            <person name="Berns N."/>
            <person name="Bolognesi R."/>
            <person name="Bonneton F."/>
            <person name="Bopp D."/>
            <person name="Brown S.J."/>
            <person name="Bucher G."/>
            <person name="Butts T."/>
            <person name="Chaumot A."/>
            <person name="Denell R.E."/>
            <person name="Ferrier D.E."/>
            <person name="Friedrich M."/>
            <person name="Gordon C.M."/>
            <person name="Jindra M."/>
            <person name="Klingler M."/>
            <person name="Lan Q."/>
            <person name="Lattorff H.M."/>
            <person name="Laudet V."/>
            <person name="von Levetsow C."/>
            <person name="Liu Z."/>
            <person name="Lutz R."/>
            <person name="Lynch J.A."/>
            <person name="da Fonseca R.N."/>
            <person name="Posnien N."/>
            <person name="Reuter R."/>
            <person name="Roth S."/>
            <person name="Savard J."/>
            <person name="Schinko J.B."/>
            <person name="Schmitt C."/>
            <person name="Schoppmeier M."/>
            <person name="Schroder R."/>
            <person name="Shippy T.D."/>
            <person name="Simonnet F."/>
            <person name="Marques-Souza H."/>
            <person name="Tautz D."/>
            <person name="Tomoyasu Y."/>
            <person name="Trauner J."/>
            <person name="Van der Zee M."/>
            <person name="Vervoort M."/>
            <person name="Wittkopp N."/>
            <person name="Wimmer E.A."/>
            <person name="Yang X."/>
            <person name="Jones A.K."/>
            <person name="Sattelle D.B."/>
            <person name="Ebert P.R."/>
            <person name="Nelson D."/>
            <person name="Scott J.G."/>
            <person name="Beeman R.W."/>
            <person name="Muthukrishnan S."/>
            <person name="Kramer K.J."/>
            <person name="Arakane Y."/>
            <person name="Beeman R.W."/>
            <person name="Zhu Q."/>
            <person name="Hogenkamp D."/>
            <person name="Dixit R."/>
            <person name="Oppert B."/>
            <person name="Jiang H."/>
            <person name="Zou Z."/>
            <person name="Marshall J."/>
            <person name="Elpidina E."/>
            <person name="Vinokurov K."/>
            <person name="Oppert C."/>
            <person name="Zou Z."/>
            <person name="Evans J."/>
            <person name="Lu Z."/>
            <person name="Zhao P."/>
            <person name="Sumathipala N."/>
            <person name="Altincicek B."/>
            <person name="Vilcinskas A."/>
            <person name="Williams M."/>
            <person name="Hultmark D."/>
            <person name="Hetru C."/>
            <person name="Jiang H."/>
            <person name="Grimmelikhuijzen C.J."/>
            <person name="Hauser F."/>
            <person name="Cazzamali G."/>
            <person name="Williamson M."/>
            <person name="Park Y."/>
            <person name="Li B."/>
            <person name="Tanaka Y."/>
            <person name="Predel R."/>
            <person name="Neupert S."/>
            <person name="Schachtner J."/>
            <person name="Verleyen P."/>
            <person name="Raible F."/>
            <person name="Bork P."/>
            <person name="Friedrich M."/>
            <person name="Walden K.K."/>
            <person name="Robertson H.M."/>
            <person name="Angeli S."/>
            <person name="Foret S."/>
            <person name="Bucher G."/>
            <person name="Schuetz S."/>
            <person name="Maleszka R."/>
            <person name="Wimmer E.A."/>
            <person name="Beeman R.W."/>
            <person name="Lorenzen M."/>
            <person name="Tomoyasu Y."/>
            <person name="Miller S.C."/>
            <person name="Grossmann D."/>
            <person name="Bucher G."/>
        </authorList>
    </citation>
    <scope>NUCLEOTIDE SEQUENCE [LARGE SCALE GENOMIC DNA]</scope>
    <source>
        <strain evidence="2 3">Georgia GA2</strain>
    </source>
</reference>
<evidence type="ECO:0000313" key="3">
    <source>
        <dbReference type="Proteomes" id="UP000007266"/>
    </source>
</evidence>
<accession>A0A139WAD5</accession>